<name>I3RAV3_HALMT</name>
<geneLocation type="plasmid" evidence="1 2">
    <name>pHM500</name>
</geneLocation>
<sequence length="79" mass="8332">MYDFSVASVSRANLFVCRTLDFAAGVSRRNLADAVEFLERSFDTPETAAAERCCLRTSHSVGYAAGKLSPAAGAVEAGV</sequence>
<proteinExistence type="predicted"/>
<dbReference type="EMBL" id="CP001871">
    <property type="protein sequence ID" value="AFK21363.1"/>
    <property type="molecule type" value="Genomic_DNA"/>
</dbReference>
<gene>
    <name evidence="1" type="ordered locus">HFX_6241</name>
</gene>
<dbReference type="HOGENOM" id="CLU_2597590_0_0_2"/>
<organism evidence="1 2">
    <name type="scientific">Haloferax mediterranei (strain ATCC 33500 / DSM 1411 / JCM 8866 / NBRC 14739 / NCIMB 2177 / R-4)</name>
    <name type="common">Halobacterium mediterranei</name>
    <dbReference type="NCBI Taxonomy" id="523841"/>
    <lineage>
        <taxon>Archaea</taxon>
        <taxon>Methanobacteriati</taxon>
        <taxon>Methanobacteriota</taxon>
        <taxon>Stenosarchaea group</taxon>
        <taxon>Halobacteria</taxon>
        <taxon>Halobacteriales</taxon>
        <taxon>Haloferacaceae</taxon>
        <taxon>Haloferax</taxon>
    </lineage>
</organism>
<reference evidence="1 2" key="1">
    <citation type="journal article" date="2012" name="J. Bacteriol.">
        <title>Complete genome sequence of the metabolically versatile halophilic archaeon Haloferax mediterranei, a poly(3-hydroxybutyrate-co-3-hydroxyvalerate) producer.</title>
        <authorList>
            <person name="Han J."/>
            <person name="Zhang F."/>
            <person name="Hou J."/>
            <person name="Liu X."/>
            <person name="Li M."/>
            <person name="Liu H."/>
            <person name="Cai L."/>
            <person name="Zhang B."/>
            <person name="Chen Y."/>
            <person name="Zhou J."/>
            <person name="Hu S."/>
            <person name="Xiang H."/>
        </authorList>
    </citation>
    <scope>NUCLEOTIDE SEQUENCE [LARGE SCALE GENOMIC DNA]</scope>
    <source>
        <strain evidence="2">ATCC 33500 / DSM 1411 / JCM 8866 / NBRC 14739 / NCIMB 2177 / R-4</strain>
        <plasmid evidence="2">pHM500</plasmid>
    </source>
</reference>
<keyword evidence="1" id="KW-0614">Plasmid</keyword>
<dbReference type="KEGG" id="hme:HFX_6241"/>
<protein>
    <submittedName>
        <fullName evidence="1">Uncharacterized protein</fullName>
    </submittedName>
</protein>
<evidence type="ECO:0000313" key="1">
    <source>
        <dbReference type="EMBL" id="AFK21363.1"/>
    </source>
</evidence>
<accession>I3RAV3</accession>
<dbReference type="AlphaFoldDB" id="I3RAV3"/>
<evidence type="ECO:0000313" key="2">
    <source>
        <dbReference type="Proteomes" id="UP000006469"/>
    </source>
</evidence>
<dbReference type="Proteomes" id="UP000006469">
    <property type="component" value="Plasmid pHM500"/>
</dbReference>